<organism evidence="6 7">
    <name type="scientific">Aldrovandia affinis</name>
    <dbReference type="NCBI Taxonomy" id="143900"/>
    <lineage>
        <taxon>Eukaryota</taxon>
        <taxon>Metazoa</taxon>
        <taxon>Chordata</taxon>
        <taxon>Craniata</taxon>
        <taxon>Vertebrata</taxon>
        <taxon>Euteleostomi</taxon>
        <taxon>Actinopterygii</taxon>
        <taxon>Neopterygii</taxon>
        <taxon>Teleostei</taxon>
        <taxon>Notacanthiformes</taxon>
        <taxon>Halosauridae</taxon>
        <taxon>Aldrovandia</taxon>
    </lineage>
</organism>
<evidence type="ECO:0000256" key="3">
    <source>
        <dbReference type="SAM" id="MobiDB-lite"/>
    </source>
</evidence>
<dbReference type="EMBL" id="JAINUG010000260">
    <property type="protein sequence ID" value="KAJ8385055.1"/>
    <property type="molecule type" value="Genomic_DNA"/>
</dbReference>
<feature type="region of interest" description="Disordered" evidence="3">
    <location>
        <begin position="263"/>
        <end position="339"/>
    </location>
</feature>
<dbReference type="GO" id="GO:0008017">
    <property type="term" value="F:microtubule binding"/>
    <property type="evidence" value="ECO:0007669"/>
    <property type="project" value="InterPro"/>
</dbReference>
<dbReference type="Pfam" id="PF17921">
    <property type="entry name" value="Integrase_H2C2"/>
    <property type="match status" value="1"/>
</dbReference>
<dbReference type="Pfam" id="PF05217">
    <property type="entry name" value="SAXO1-2"/>
    <property type="match status" value="1"/>
</dbReference>
<evidence type="ECO:0000256" key="1">
    <source>
        <dbReference type="ARBA" id="ARBA00008738"/>
    </source>
</evidence>
<evidence type="ECO:0000313" key="6">
    <source>
        <dbReference type="EMBL" id="KAJ8385055.1"/>
    </source>
</evidence>
<comment type="similarity">
    <text evidence="1">Belongs to the FAM154 family.</text>
</comment>
<protein>
    <recommendedName>
        <fullName evidence="2">Gypsy retrotransposon integrase-like protein 1</fullName>
    </recommendedName>
</protein>
<keyword evidence="4" id="KW-0812">Transmembrane</keyword>
<feature type="compositionally biased region" description="Basic and acidic residues" evidence="3">
    <location>
        <begin position="279"/>
        <end position="289"/>
    </location>
</feature>
<dbReference type="Gene3D" id="1.10.340.70">
    <property type="match status" value="1"/>
</dbReference>
<accession>A0AAD7RJ79</accession>
<dbReference type="PANTHER" id="PTHR37984">
    <property type="entry name" value="PROTEIN CBG26694"/>
    <property type="match status" value="1"/>
</dbReference>
<proteinExistence type="inferred from homology"/>
<dbReference type="InterPro" id="IPR050951">
    <property type="entry name" value="Retrovirus_Pol_polyprotein"/>
</dbReference>
<evidence type="ECO:0000256" key="2">
    <source>
        <dbReference type="ARBA" id="ARBA00039658"/>
    </source>
</evidence>
<gene>
    <name evidence="6" type="ORF">AAFF_G00195850</name>
</gene>
<reference evidence="6" key="1">
    <citation type="journal article" date="2023" name="Science">
        <title>Genome structures resolve the early diversification of teleost fishes.</title>
        <authorList>
            <person name="Parey E."/>
            <person name="Louis A."/>
            <person name="Montfort J."/>
            <person name="Bouchez O."/>
            <person name="Roques C."/>
            <person name="Iampietro C."/>
            <person name="Lluch J."/>
            <person name="Castinel A."/>
            <person name="Donnadieu C."/>
            <person name="Desvignes T."/>
            <person name="Floi Bucao C."/>
            <person name="Jouanno E."/>
            <person name="Wen M."/>
            <person name="Mejri S."/>
            <person name="Dirks R."/>
            <person name="Jansen H."/>
            <person name="Henkel C."/>
            <person name="Chen W.J."/>
            <person name="Zahm M."/>
            <person name="Cabau C."/>
            <person name="Klopp C."/>
            <person name="Thompson A.W."/>
            <person name="Robinson-Rechavi M."/>
            <person name="Braasch I."/>
            <person name="Lecointre G."/>
            <person name="Bobe J."/>
            <person name="Postlethwait J.H."/>
            <person name="Berthelot C."/>
            <person name="Roest Crollius H."/>
            <person name="Guiguen Y."/>
        </authorList>
    </citation>
    <scope>NUCLEOTIDE SEQUENCE</scope>
    <source>
        <strain evidence="6">NC1722</strain>
    </source>
</reference>
<dbReference type="InterPro" id="IPR041588">
    <property type="entry name" value="Integrase_H2C2"/>
</dbReference>
<feature type="compositionally biased region" description="Basic and acidic residues" evidence="3">
    <location>
        <begin position="222"/>
        <end position="238"/>
    </location>
</feature>
<feature type="compositionally biased region" description="Basic residues" evidence="3">
    <location>
        <begin position="754"/>
        <end position="765"/>
    </location>
</feature>
<dbReference type="FunFam" id="1.10.340.70:FF:000001">
    <property type="entry name" value="Retrovirus-related Pol polyprotein from transposon gypsy-like Protein"/>
    <property type="match status" value="1"/>
</dbReference>
<dbReference type="AlphaFoldDB" id="A0AAD7RJ79"/>
<feature type="domain" description="Integrase zinc-binding" evidence="5">
    <location>
        <begin position="134"/>
        <end position="186"/>
    </location>
</feature>
<dbReference type="PANTHER" id="PTHR37984:SF5">
    <property type="entry name" value="PROTEIN NYNRIN-LIKE"/>
    <property type="match status" value="1"/>
</dbReference>
<evidence type="ECO:0000259" key="5">
    <source>
        <dbReference type="Pfam" id="PF17921"/>
    </source>
</evidence>
<comment type="caution">
    <text evidence="6">The sequence shown here is derived from an EMBL/GenBank/DDBJ whole genome shotgun (WGS) entry which is preliminary data.</text>
</comment>
<feature type="region of interest" description="Disordered" evidence="3">
    <location>
        <begin position="222"/>
        <end position="251"/>
    </location>
</feature>
<evidence type="ECO:0000313" key="7">
    <source>
        <dbReference type="Proteomes" id="UP001221898"/>
    </source>
</evidence>
<dbReference type="Proteomes" id="UP001221898">
    <property type="component" value="Unassembled WGS sequence"/>
</dbReference>
<feature type="compositionally biased region" description="Basic and acidic residues" evidence="3">
    <location>
        <begin position="298"/>
        <end position="308"/>
    </location>
</feature>
<sequence>MPECHEEQAFLPASPLDNRGRPYVAADCEYCPRQEARAQLARTVATLRTVNGEAGWLPLTPSQVQEEQEQDATLAHVRDCLVAGRRSEWADVAALYAEMKAYHSQRGGLEVRGGVLYRRWWAPSRGADLMQLLVPRALRSQVLQLVHGATGAGHFRNNKTLRRLRGRFYWLGCRRDVGMHVHCCDSFRERLTTAAKVTKEKEEVTGEMNMEKEAEEVVKMEKKAEEEKMEKEVEKILESPRGSSMAEGEDCSLQEEAFDSARDFEDEPVPCPLSQENTETWRQEDEPRLDASTAEGLMKVKEGGEGQGKRSSMKRRDAKPKLGSTAPGSATAGSGGTGATEVPSLCLRDFLRFKIQRFHILILILIMNFRLTSSMDGNTIPTTEPTELMCAVCWDVYCATATTKIIKGTSNAPKWKKGTDILPCSADRLQADIPCHYNGCLVLLSDFPLHFEGHLHGKPKTFYSNNTRCSMLNLPKTAPPDRQRSHMAAIIVGLVTVGLFLILALWIYQKKKPGYVLQNATQRPDKATENKATRCSPPGGKRYLTTSYREEFRRWDVPRRERFKPLDNLNLKEAKFQGITSYQASYGLKAYADAWADYRPGPKVPEYQPFQGLAPYALQYPVKPPERQPVPSKLQGVEDSQGGLDPSIGCGSYAQVPRALQGDAPDSARVPKSRHAFASSTEYRDNYKNWPTPPLYQWQNPPYDPPKGNMQFLTSYACDYRHWGLQPPFQHNTSYLSEYTSKKATPIRSGVRPAQRRHPQHRIQS</sequence>
<keyword evidence="7" id="KW-1185">Reference proteome</keyword>
<feature type="compositionally biased region" description="Low complexity" evidence="3">
    <location>
        <begin position="323"/>
        <end position="332"/>
    </location>
</feature>
<keyword evidence="4" id="KW-0472">Membrane</keyword>
<evidence type="ECO:0000256" key="4">
    <source>
        <dbReference type="SAM" id="Phobius"/>
    </source>
</evidence>
<keyword evidence="4" id="KW-1133">Transmembrane helix</keyword>
<name>A0AAD7RJ79_9TELE</name>
<dbReference type="InterPro" id="IPR033336">
    <property type="entry name" value="SAXO1/2"/>
</dbReference>
<feature type="transmembrane region" description="Helical" evidence="4">
    <location>
        <begin position="487"/>
        <end position="508"/>
    </location>
</feature>
<feature type="region of interest" description="Disordered" evidence="3">
    <location>
        <begin position="741"/>
        <end position="765"/>
    </location>
</feature>